<feature type="region of interest" description="Disordered" evidence="1">
    <location>
        <begin position="1"/>
        <end position="34"/>
    </location>
</feature>
<organism evidence="2 3">
    <name type="scientific">Candidatus Nitrobium versatile</name>
    <dbReference type="NCBI Taxonomy" id="2884831"/>
    <lineage>
        <taxon>Bacteria</taxon>
        <taxon>Pseudomonadati</taxon>
        <taxon>Nitrospirota</taxon>
        <taxon>Nitrospiria</taxon>
        <taxon>Nitrospirales</taxon>
        <taxon>Nitrospiraceae</taxon>
        <taxon>Candidatus Nitrobium</taxon>
    </lineage>
</organism>
<protein>
    <submittedName>
        <fullName evidence="2">Uncharacterized protein</fullName>
    </submittedName>
</protein>
<evidence type="ECO:0000313" key="2">
    <source>
        <dbReference type="EMBL" id="MBZ0156914.1"/>
    </source>
</evidence>
<evidence type="ECO:0000256" key="1">
    <source>
        <dbReference type="SAM" id="MobiDB-lite"/>
    </source>
</evidence>
<dbReference type="AlphaFoldDB" id="A0A953JCA7"/>
<dbReference type="Proteomes" id="UP000705867">
    <property type="component" value="Unassembled WGS sequence"/>
</dbReference>
<reference evidence="2" key="2">
    <citation type="submission" date="2021-08" db="EMBL/GenBank/DDBJ databases">
        <authorList>
            <person name="Dalcin Martins P."/>
        </authorList>
    </citation>
    <scope>NUCLEOTIDE SEQUENCE</scope>
    <source>
        <strain evidence="2">MAG_39</strain>
    </source>
</reference>
<name>A0A953JCA7_9BACT</name>
<accession>A0A953JCA7</accession>
<proteinExistence type="predicted"/>
<comment type="caution">
    <text evidence="2">The sequence shown here is derived from an EMBL/GenBank/DDBJ whole genome shotgun (WGS) entry which is preliminary data.</text>
</comment>
<gene>
    <name evidence="2" type="ORF">K8I29_11990</name>
</gene>
<dbReference type="EMBL" id="JAIOIV010000095">
    <property type="protein sequence ID" value="MBZ0156914.1"/>
    <property type="molecule type" value="Genomic_DNA"/>
</dbReference>
<sequence length="67" mass="7678">MVRHQQRSAGFDKRPGEGDEHPERKAEESGGDECRCKEVARKSFPELLRLMLHDLAFWKKAGRPKSG</sequence>
<evidence type="ECO:0000313" key="3">
    <source>
        <dbReference type="Proteomes" id="UP000705867"/>
    </source>
</evidence>
<feature type="compositionally biased region" description="Basic and acidic residues" evidence="1">
    <location>
        <begin position="10"/>
        <end position="34"/>
    </location>
</feature>
<reference evidence="2" key="1">
    <citation type="journal article" date="2021" name="bioRxiv">
        <title>Unraveling nitrogen, sulfur and carbon metabolic pathways and microbial community transcriptional responses to substrate deprivation and toxicity stresses in a bioreactor mimicking anoxic brackish coastal sediment conditions.</title>
        <authorList>
            <person name="Martins P.D."/>
            <person name="Echeveste M.J."/>
            <person name="Arshad A."/>
            <person name="Kurth J."/>
            <person name="Ouboter H."/>
            <person name="Jetten M.S.M."/>
            <person name="Welte C.U."/>
        </authorList>
    </citation>
    <scope>NUCLEOTIDE SEQUENCE</scope>
    <source>
        <strain evidence="2">MAG_39</strain>
    </source>
</reference>